<dbReference type="PROSITE" id="PS51450">
    <property type="entry name" value="LRR"/>
    <property type="match status" value="13"/>
</dbReference>
<feature type="coiled-coil region" evidence="3">
    <location>
        <begin position="329"/>
        <end position="356"/>
    </location>
</feature>
<dbReference type="Pfam" id="PF13855">
    <property type="entry name" value="LRR_8"/>
    <property type="match status" value="2"/>
</dbReference>
<dbReference type="PANTHER" id="PTHR46652">
    <property type="entry name" value="LEUCINE-RICH REPEAT AND IQ DOMAIN-CONTAINING PROTEIN 1-RELATED"/>
    <property type="match status" value="1"/>
</dbReference>
<dbReference type="SMART" id="SM00364">
    <property type="entry name" value="LRR_BAC"/>
    <property type="match status" value="7"/>
</dbReference>
<keyword evidence="1" id="KW-0433">Leucine-rich repeat</keyword>
<proteinExistence type="predicted"/>
<evidence type="ECO:0008006" key="7">
    <source>
        <dbReference type="Google" id="ProtNLM"/>
    </source>
</evidence>
<organism evidence="5 6">
    <name type="scientific">Onychostoma macrolepis</name>
    <dbReference type="NCBI Taxonomy" id="369639"/>
    <lineage>
        <taxon>Eukaryota</taxon>
        <taxon>Metazoa</taxon>
        <taxon>Chordata</taxon>
        <taxon>Craniata</taxon>
        <taxon>Vertebrata</taxon>
        <taxon>Euteleostomi</taxon>
        <taxon>Actinopterygii</taxon>
        <taxon>Neopterygii</taxon>
        <taxon>Teleostei</taxon>
        <taxon>Ostariophysi</taxon>
        <taxon>Cypriniformes</taxon>
        <taxon>Cyprinidae</taxon>
        <taxon>Acrossocheilinae</taxon>
        <taxon>Onychostoma</taxon>
    </lineage>
</organism>
<evidence type="ECO:0000256" key="3">
    <source>
        <dbReference type="SAM" id="Coils"/>
    </source>
</evidence>
<accession>A0A7J6CFK4</accession>
<dbReference type="Gene3D" id="3.80.10.10">
    <property type="entry name" value="Ribonuclease Inhibitor"/>
    <property type="match status" value="8"/>
</dbReference>
<keyword evidence="3" id="KW-0175">Coiled coil</keyword>
<comment type="caution">
    <text evidence="5">The sequence shown here is derived from an EMBL/GenBank/DDBJ whole genome shotgun (WGS) entry which is preliminary data.</text>
</comment>
<dbReference type="InterPro" id="IPR001611">
    <property type="entry name" value="Leu-rich_rpt"/>
</dbReference>
<sequence length="1570" mass="178806">MTQNEKQKLTGDEEIIKELCVSNGLCYEKVCLEGSGEMVLEMFFSGFPRMVGLSLFPRLSSLTIVGQSISSIQGLEYCPLLKELWVVECKVNEISGLHNCVHLQKLFLYDNSIQQITNLEMLVNLHVLWLNKNQISDIQGLNSLVNLKELNLADNAVETLGHCLDSNINLQNLNLSGNKISSFKELTHLARLPRLRHLSLKDPQSIPNPLCLLYNYYIHVLYHMPHLQRLDTYDISNKHLKDTAESTVLKKMMYYTMRVRCAQRQFDELKAKLRQQRKDQIQLPEERIRVLTHMLRNMECELSHVQSAGKKSGGPEDLTSDFRNDHSHERRLQHKLDALKDRLKFWERRLEEVEACRQHNVALASDRRDMMVHFLLLELETVGNIRFEEGNTGEPWFTSCYDLLLSRFCAWDYKPHHITGIKINRIIRIHNRALRQRFQDKVHSLLCRQEPSPFLQNYKRCMEYLFYVPDPEHSCESDEILPILENGFKTADAYKALGRERAIPLSNSVSVSDRLRMTFMQKKSCSTSGSSHVNILPFRHGQLIISKVFLGRSAAVKEGLPIDCDHYPKANSVYLSTSSKEQKHTAQTAPDMLCPSSLPDSCDCKQQQKLWYMFDNEMVLPEYLVDFEYVTQDTSQPSPDCPSSSNTSPADAPSVSRAELDLDEEALNMEPILKPHPKLLSLDEKSILTVARANVLSQITVLNLHGNSLNKLPEISRLTALKQLTLSFNEFTHLDDISHMPNLEYLDVSFNHISSLEGLRGLGQLIELDLRWNHLTRIRDDMNVLRKHAPALLRLDTRHNPWHRNECVRMVVLGRLKTLTYLDDVFVMEEEAVAAVQVAARSRINQASLMTHSRTDSERPRSLSLQSSAHLLTQISPSPWKHSQDLESGWTTKITALNLDGLRLTRLSNLDRLVSLRWASFDNNELTRIEGLEHCTLLEELSLNNNSISRMEGLCAMHRLTRLSINSNHLQCLDGDVLDQLPNLHFLSVENNIISSLHGLQRSRSLFELYVGNNDISTTRDIYHLKALSSLIILDLYGNPLVNKLANYRIYMVFHLPSLKALDGVAVETCESETAKDVFGGRLNVDMVAEKLGHTNYRDLSELNLQSSSVRMVDLAPADLFSNLRSINLDHNNLTSFSGLIFLPNIKVLSLNYNHIESILPRQKVQSHMSNKQILYHKVSSSGYGQQNSRPSREGLIDNLEPLMSSLEVLHLGYNGISNLINLQISRLTNLRALFLQGNDISLVDGLDGLRRLRELVLDRNRIKSLSENSFCGQGVLLDLHLAENRIRELNHLQPLTELRRLFLDMNKILDISELEKLEVLPSLMELSVVGNSVARRSLHRPAVVLHLSTLQVLDGMTVTLEERARAELLNNEAQGSSSGGEVTLPGLVPLVTRPAPLRGAGIHSLVPDQQDDTHDTSRYRKQKAVVSLLRGVQSDFNFRQIRGSSSHYMTALQQTGYRVLSTFPNADPETSGLYYEDSLAAQLKIQCLEKFKGNHTHNVFSKNLLSQLRRRPSGRVEQLQHQQKRWIAGSFYPHTNPLLTLLTPLQPFSFKVNHCQRGMCVCSRAAGRR</sequence>
<dbReference type="InterPro" id="IPR032675">
    <property type="entry name" value="LRR_dom_sf"/>
</dbReference>
<dbReference type="Pfam" id="PF12799">
    <property type="entry name" value="LRR_4"/>
    <property type="match status" value="1"/>
</dbReference>
<dbReference type="InterPro" id="IPR003591">
    <property type="entry name" value="Leu-rich_rpt_typical-subtyp"/>
</dbReference>
<dbReference type="Gene3D" id="3.90.228.10">
    <property type="match status" value="1"/>
</dbReference>
<dbReference type="SMART" id="SM00365">
    <property type="entry name" value="LRR_SD22"/>
    <property type="match status" value="16"/>
</dbReference>
<feature type="compositionally biased region" description="Polar residues" evidence="4">
    <location>
        <begin position="634"/>
        <end position="649"/>
    </location>
</feature>
<dbReference type="PANTHER" id="PTHR46652:SF3">
    <property type="entry name" value="LEUCINE-RICH REPEAT-CONTAINING PROTEIN 9"/>
    <property type="match status" value="1"/>
</dbReference>
<evidence type="ECO:0000256" key="4">
    <source>
        <dbReference type="SAM" id="MobiDB-lite"/>
    </source>
</evidence>
<dbReference type="SUPFAM" id="SSF52075">
    <property type="entry name" value="Outer arm dynein light chain 1"/>
    <property type="match status" value="2"/>
</dbReference>
<gene>
    <name evidence="5" type="ORF">G5714_013558</name>
</gene>
<keyword evidence="2" id="KW-0677">Repeat</keyword>
<evidence type="ECO:0000313" key="5">
    <source>
        <dbReference type="EMBL" id="KAF4105896.1"/>
    </source>
</evidence>
<dbReference type="InterPro" id="IPR050836">
    <property type="entry name" value="SDS22/Internalin_LRR"/>
</dbReference>
<dbReference type="EMBL" id="JAAMOB010000013">
    <property type="protein sequence ID" value="KAF4105896.1"/>
    <property type="molecule type" value="Genomic_DNA"/>
</dbReference>
<dbReference type="Proteomes" id="UP000579812">
    <property type="component" value="Unassembled WGS sequence"/>
</dbReference>
<evidence type="ECO:0000256" key="2">
    <source>
        <dbReference type="ARBA" id="ARBA00022737"/>
    </source>
</evidence>
<name>A0A7J6CFK4_9TELE</name>
<evidence type="ECO:0000256" key="1">
    <source>
        <dbReference type="ARBA" id="ARBA00022614"/>
    </source>
</evidence>
<feature type="region of interest" description="Disordered" evidence="4">
    <location>
        <begin position="305"/>
        <end position="325"/>
    </location>
</feature>
<evidence type="ECO:0000313" key="6">
    <source>
        <dbReference type="Proteomes" id="UP000579812"/>
    </source>
</evidence>
<dbReference type="InterPro" id="IPR025875">
    <property type="entry name" value="Leu-rich_rpt_4"/>
</dbReference>
<feature type="region of interest" description="Disordered" evidence="4">
    <location>
        <begin position="634"/>
        <end position="656"/>
    </location>
</feature>
<reference evidence="5 6" key="1">
    <citation type="submission" date="2020-04" db="EMBL/GenBank/DDBJ databases">
        <title>Chromosome-level genome assembly of a cyprinid fish Onychostoma macrolepis by integration of Nanopore Sequencing, Bionano and Hi-C technology.</title>
        <authorList>
            <person name="Wang D."/>
        </authorList>
    </citation>
    <scope>NUCLEOTIDE SEQUENCE [LARGE SCALE GENOMIC DNA]</scope>
    <source>
        <strain evidence="5">SWU-2019</strain>
        <tissue evidence="5">Muscle</tissue>
    </source>
</reference>
<keyword evidence="6" id="KW-1185">Reference proteome</keyword>
<protein>
    <recommendedName>
        <fullName evidence="7">Leucine-rich repeat-containing protein 9</fullName>
    </recommendedName>
</protein>
<dbReference type="SMART" id="SM00369">
    <property type="entry name" value="LRR_TYP"/>
    <property type="match status" value="13"/>
</dbReference>
<dbReference type="SUPFAM" id="SSF52058">
    <property type="entry name" value="L domain-like"/>
    <property type="match status" value="2"/>
</dbReference>